<protein>
    <submittedName>
        <fullName evidence="1">Uncharacterized protein</fullName>
    </submittedName>
</protein>
<reference evidence="1" key="2">
    <citation type="journal article" date="2015" name="Fish Shellfish Immunol.">
        <title>Early steps in the European eel (Anguilla anguilla)-Vibrio vulnificus interaction in the gills: Role of the RtxA13 toxin.</title>
        <authorList>
            <person name="Callol A."/>
            <person name="Pajuelo D."/>
            <person name="Ebbesson L."/>
            <person name="Teles M."/>
            <person name="MacKenzie S."/>
            <person name="Amaro C."/>
        </authorList>
    </citation>
    <scope>NUCLEOTIDE SEQUENCE</scope>
</reference>
<dbReference type="EMBL" id="GBXM01018860">
    <property type="protein sequence ID" value="JAH89717.1"/>
    <property type="molecule type" value="Transcribed_RNA"/>
</dbReference>
<evidence type="ECO:0000313" key="1">
    <source>
        <dbReference type="EMBL" id="JAH89717.1"/>
    </source>
</evidence>
<name>A0A0E9WH64_ANGAN</name>
<sequence length="35" mass="3981">MLYLHALRKDPTVSQCYISLPTDKPPCLSDFSIAR</sequence>
<proteinExistence type="predicted"/>
<reference evidence="1" key="1">
    <citation type="submission" date="2014-11" db="EMBL/GenBank/DDBJ databases">
        <authorList>
            <person name="Amaro Gonzalez C."/>
        </authorList>
    </citation>
    <scope>NUCLEOTIDE SEQUENCE</scope>
</reference>
<dbReference type="AlphaFoldDB" id="A0A0E9WH64"/>
<accession>A0A0E9WH64</accession>
<organism evidence="1">
    <name type="scientific">Anguilla anguilla</name>
    <name type="common">European freshwater eel</name>
    <name type="synonym">Muraena anguilla</name>
    <dbReference type="NCBI Taxonomy" id="7936"/>
    <lineage>
        <taxon>Eukaryota</taxon>
        <taxon>Metazoa</taxon>
        <taxon>Chordata</taxon>
        <taxon>Craniata</taxon>
        <taxon>Vertebrata</taxon>
        <taxon>Euteleostomi</taxon>
        <taxon>Actinopterygii</taxon>
        <taxon>Neopterygii</taxon>
        <taxon>Teleostei</taxon>
        <taxon>Anguilliformes</taxon>
        <taxon>Anguillidae</taxon>
        <taxon>Anguilla</taxon>
    </lineage>
</organism>